<dbReference type="RefSeq" id="WP_035229840.1">
    <property type="nucleotide sequence ID" value="NZ_DAOMCH010000007.1"/>
</dbReference>
<dbReference type="OrthoDB" id="9792628at2"/>
<dbReference type="SUPFAM" id="SSF46785">
    <property type="entry name" value="Winged helix' DNA-binding domain"/>
    <property type="match status" value="1"/>
</dbReference>
<evidence type="ECO:0000256" key="1">
    <source>
        <dbReference type="ARBA" id="ARBA00023015"/>
    </source>
</evidence>
<dbReference type="InterPro" id="IPR000835">
    <property type="entry name" value="HTH_MarR-typ"/>
</dbReference>
<evidence type="ECO:0000256" key="4">
    <source>
        <dbReference type="PIRNR" id="PIRNR006707"/>
    </source>
</evidence>
<feature type="domain" description="HTH marR-type" evidence="6">
    <location>
        <begin position="22"/>
        <end position="81"/>
    </location>
</feature>
<dbReference type="InterPro" id="IPR036390">
    <property type="entry name" value="WH_DNA-bd_sf"/>
</dbReference>
<evidence type="ECO:0000313" key="7">
    <source>
        <dbReference type="EMBL" id="SIQ18882.1"/>
    </source>
</evidence>
<protein>
    <recommendedName>
        <fullName evidence="4">HTH-type transcriptional regulator</fullName>
    </recommendedName>
</protein>
<evidence type="ECO:0000256" key="2">
    <source>
        <dbReference type="ARBA" id="ARBA00023125"/>
    </source>
</evidence>
<gene>
    <name evidence="7" type="ORF">SAMN05421828_102145</name>
</gene>
<evidence type="ECO:0000256" key="5">
    <source>
        <dbReference type="SAM" id="MobiDB-lite"/>
    </source>
</evidence>
<dbReference type="PANTHER" id="PTHR38465">
    <property type="entry name" value="HTH-TYPE TRANSCRIPTIONAL REGULATOR MJ1563-RELATED"/>
    <property type="match status" value="1"/>
</dbReference>
<keyword evidence="2 4" id="KW-0238">DNA-binding</keyword>
<accession>A0A8G2CJ80</accession>
<dbReference type="EMBL" id="FTNE01000002">
    <property type="protein sequence ID" value="SIQ18882.1"/>
    <property type="molecule type" value="Genomic_DNA"/>
</dbReference>
<dbReference type="PANTHER" id="PTHR38465:SF1">
    <property type="entry name" value="HTH-TYPE TRANSCRIPTIONAL REGULATOR MJ1563-RELATED"/>
    <property type="match status" value="1"/>
</dbReference>
<evidence type="ECO:0000259" key="6">
    <source>
        <dbReference type="Pfam" id="PF12802"/>
    </source>
</evidence>
<dbReference type="GO" id="GO:0003677">
    <property type="term" value="F:DNA binding"/>
    <property type="evidence" value="ECO:0007669"/>
    <property type="project" value="UniProtKB-UniRule"/>
</dbReference>
<feature type="region of interest" description="Disordered" evidence="5">
    <location>
        <begin position="184"/>
        <end position="203"/>
    </location>
</feature>
<dbReference type="InterPro" id="IPR036388">
    <property type="entry name" value="WH-like_DNA-bd_sf"/>
</dbReference>
<reference evidence="7 8" key="1">
    <citation type="submission" date="2017-01" db="EMBL/GenBank/DDBJ databases">
        <authorList>
            <person name="Varghese N."/>
            <person name="Submissions S."/>
        </authorList>
    </citation>
    <scope>NUCLEOTIDE SEQUENCE [LARGE SCALE GENOMIC DNA]</scope>
    <source>
        <strain evidence="7 8">ATCC 35905</strain>
    </source>
</reference>
<evidence type="ECO:0000256" key="3">
    <source>
        <dbReference type="ARBA" id="ARBA00023163"/>
    </source>
</evidence>
<sequence length="203" mass="23333">MQLSPLTEAFTLHFGEMGSRWGINRTVGQIYALLYVSERALPADEIAEILGFSRSNVSLGLKELQSWRLVRLQHLPGDRREHFSTLGDIWQIVRVLAEERRRREIDPTLSVLRELIMETPGGEADRYAQTRLREMHDLIELIMRWSEDVQKLDTADLTQLLKLGGRVVALLELKNRLPLIGRGRREPAMSHDSDGSHDQELET</sequence>
<keyword evidence="8" id="KW-1185">Reference proteome</keyword>
<evidence type="ECO:0000313" key="8">
    <source>
        <dbReference type="Proteomes" id="UP000186308"/>
    </source>
</evidence>
<dbReference type="AlphaFoldDB" id="A0A8G2CJ80"/>
<name>A0A8G2CJ80_ACIRU</name>
<dbReference type="Proteomes" id="UP000186308">
    <property type="component" value="Unassembled WGS sequence"/>
</dbReference>
<dbReference type="InterPro" id="IPR052362">
    <property type="entry name" value="HTH-GbsR_regulator"/>
</dbReference>
<organism evidence="7 8">
    <name type="scientific">Acidiphilium rubrum</name>
    <dbReference type="NCBI Taxonomy" id="526"/>
    <lineage>
        <taxon>Bacteria</taxon>
        <taxon>Pseudomonadati</taxon>
        <taxon>Pseudomonadota</taxon>
        <taxon>Alphaproteobacteria</taxon>
        <taxon>Acetobacterales</taxon>
        <taxon>Acidocellaceae</taxon>
        <taxon>Acidiphilium</taxon>
    </lineage>
</organism>
<keyword evidence="1 4" id="KW-0805">Transcription regulation</keyword>
<proteinExistence type="inferred from homology"/>
<dbReference type="InterPro" id="IPR026282">
    <property type="entry name" value="MJ1563"/>
</dbReference>
<comment type="caution">
    <text evidence="7">The sequence shown here is derived from an EMBL/GenBank/DDBJ whole genome shotgun (WGS) entry which is preliminary data.</text>
</comment>
<dbReference type="GO" id="GO:0003700">
    <property type="term" value="F:DNA-binding transcription factor activity"/>
    <property type="evidence" value="ECO:0007669"/>
    <property type="project" value="InterPro"/>
</dbReference>
<dbReference type="PIRSF" id="PIRSF006707">
    <property type="entry name" value="MJ1563"/>
    <property type="match status" value="1"/>
</dbReference>
<keyword evidence="3 4" id="KW-0804">Transcription</keyword>
<comment type="similarity">
    <text evidence="4">Belongs to the GbsR family.</text>
</comment>
<dbReference type="Gene3D" id="1.10.10.10">
    <property type="entry name" value="Winged helix-like DNA-binding domain superfamily/Winged helix DNA-binding domain"/>
    <property type="match status" value="1"/>
</dbReference>
<dbReference type="Pfam" id="PF12802">
    <property type="entry name" value="MarR_2"/>
    <property type="match status" value="1"/>
</dbReference>